<evidence type="ECO:0000256" key="4">
    <source>
        <dbReference type="ARBA" id="ARBA00022804"/>
    </source>
</evidence>
<keyword evidence="3" id="KW-0945">Host-virus interaction</keyword>
<evidence type="ECO:0000256" key="3">
    <source>
        <dbReference type="ARBA" id="ARBA00022581"/>
    </source>
</evidence>
<keyword evidence="2" id="KW-0167">Capsid protein</keyword>
<feature type="non-terminal residue" evidence="8">
    <location>
        <position position="33"/>
    </location>
</feature>
<proteinExistence type="predicted"/>
<evidence type="ECO:0000256" key="6">
    <source>
        <dbReference type="ARBA" id="ARBA00022921"/>
    </source>
</evidence>
<dbReference type="GO" id="GO:0046718">
    <property type="term" value="P:symbiont entry into host cell"/>
    <property type="evidence" value="ECO:0007669"/>
    <property type="project" value="UniProtKB-KW"/>
</dbReference>
<evidence type="ECO:0000256" key="5">
    <source>
        <dbReference type="ARBA" id="ARBA00022844"/>
    </source>
</evidence>
<keyword evidence="7" id="KW-1160">Virus entry into host cell</keyword>
<evidence type="ECO:0000256" key="1">
    <source>
        <dbReference type="ARBA" id="ARBA00004328"/>
    </source>
</evidence>
<reference evidence="8" key="1">
    <citation type="submission" date="2015-11" db="EMBL/GenBank/DDBJ databases">
        <authorList>
            <person name="Zhang Y."/>
            <person name="Guo Z."/>
        </authorList>
    </citation>
    <scope>NUCLEOTIDE SEQUENCE</scope>
    <source>
        <strain evidence="8">13-09*</strain>
    </source>
</reference>
<evidence type="ECO:0000256" key="2">
    <source>
        <dbReference type="ARBA" id="ARBA00022561"/>
    </source>
</evidence>
<keyword evidence="5" id="KW-0946">Virion</keyword>
<dbReference type="InterPro" id="IPR036973">
    <property type="entry name" value="Capsid_L1_sf_Papillomavir"/>
</dbReference>
<dbReference type="GO" id="GO:0019028">
    <property type="term" value="C:viral capsid"/>
    <property type="evidence" value="ECO:0007669"/>
    <property type="project" value="UniProtKB-KW"/>
</dbReference>
<dbReference type="Gene3D" id="2.60.175.20">
    <property type="entry name" value="Major capsid L1 (late) superfamily, Papillomavirus"/>
    <property type="match status" value="1"/>
</dbReference>
<sequence>IFVTVVDTTRSTNMSLCAAKSSSETTYKNTTVK</sequence>
<organism evidence="8">
    <name type="scientific">Human papillomavirus type 16</name>
    <dbReference type="NCBI Taxonomy" id="333760"/>
    <lineage>
        <taxon>Viruses</taxon>
        <taxon>Monodnaviria</taxon>
        <taxon>Shotokuvirae</taxon>
        <taxon>Cossaviricota</taxon>
        <taxon>Papovaviricetes</taxon>
        <taxon>Zurhausenvirales</taxon>
        <taxon>Papillomaviridae</taxon>
        <taxon>Firstpapillomavirinae</taxon>
        <taxon>Alphapapillomavirus</taxon>
        <taxon>Alphapapillomavirus 9</taxon>
    </lineage>
</organism>
<keyword evidence="6" id="KW-0426">Late protein</keyword>
<dbReference type="EMBL" id="KU158214">
    <property type="protein sequence ID" value="ALO23111.1"/>
    <property type="molecule type" value="Genomic_DNA"/>
</dbReference>
<protein>
    <submittedName>
        <fullName evidence="8">Capsid protein</fullName>
    </submittedName>
</protein>
<dbReference type="GO" id="GO:0019062">
    <property type="term" value="P:virion attachment to host cell"/>
    <property type="evidence" value="ECO:0007669"/>
    <property type="project" value="UniProtKB-KW"/>
</dbReference>
<keyword evidence="4" id="KW-1161">Viral attachment to host cell</keyword>
<organismHost>
    <name type="scientific">Homo sapiens</name>
    <name type="common">Human</name>
    <dbReference type="NCBI Taxonomy" id="9606"/>
</organismHost>
<evidence type="ECO:0000256" key="7">
    <source>
        <dbReference type="ARBA" id="ARBA00023296"/>
    </source>
</evidence>
<gene>
    <name evidence="8" type="primary">L1</name>
</gene>
<accession>A0A0S2IHI8</accession>
<comment type="subcellular location">
    <subcellularLocation>
        <location evidence="1">Virion</location>
    </subcellularLocation>
</comment>
<name>A0A0S2IHI8_HPV16</name>
<dbReference type="InterPro" id="IPR011222">
    <property type="entry name" value="dsDNA_vir_gr_I_capsid"/>
</dbReference>
<dbReference type="GO" id="GO:0005198">
    <property type="term" value="F:structural molecule activity"/>
    <property type="evidence" value="ECO:0007669"/>
    <property type="project" value="InterPro"/>
</dbReference>
<dbReference type="SUPFAM" id="SSF88648">
    <property type="entry name" value="Group I dsDNA viruses"/>
    <property type="match status" value="1"/>
</dbReference>
<feature type="non-terminal residue" evidence="8">
    <location>
        <position position="1"/>
    </location>
</feature>
<evidence type="ECO:0000313" key="8">
    <source>
        <dbReference type="EMBL" id="ALO23111.1"/>
    </source>
</evidence>